<evidence type="ECO:0000313" key="1">
    <source>
        <dbReference type="EMBL" id="VDP53130.1"/>
    </source>
</evidence>
<gene>
    <name evidence="1" type="ORF">SCUD_LOCUS13550</name>
</gene>
<name>A0A183KEV6_9TREM</name>
<reference evidence="1 2" key="2">
    <citation type="submission" date="2018-11" db="EMBL/GenBank/DDBJ databases">
        <authorList>
            <consortium name="Pathogen Informatics"/>
        </authorList>
    </citation>
    <scope>NUCLEOTIDE SEQUENCE [LARGE SCALE GENOMIC DNA]</scope>
    <source>
        <strain evidence="1">Dakar</strain>
        <strain evidence="2">Dakar, Senegal</strain>
    </source>
</reference>
<dbReference type="EMBL" id="UZAK01035965">
    <property type="protein sequence ID" value="VDP53130.1"/>
    <property type="molecule type" value="Genomic_DNA"/>
</dbReference>
<evidence type="ECO:0000313" key="2">
    <source>
        <dbReference type="Proteomes" id="UP000279833"/>
    </source>
</evidence>
<dbReference type="Proteomes" id="UP000279833">
    <property type="component" value="Unassembled WGS sequence"/>
</dbReference>
<reference evidence="3" key="1">
    <citation type="submission" date="2016-06" db="UniProtKB">
        <authorList>
            <consortium name="WormBaseParasite"/>
        </authorList>
    </citation>
    <scope>IDENTIFICATION</scope>
</reference>
<keyword evidence="2" id="KW-1185">Reference proteome</keyword>
<accession>A0A183KEV6</accession>
<evidence type="ECO:0000313" key="3">
    <source>
        <dbReference type="WBParaSite" id="SCUD_0001355301-mRNA-1"/>
    </source>
</evidence>
<protein>
    <submittedName>
        <fullName evidence="3">NTR domain-containing protein</fullName>
    </submittedName>
</protein>
<dbReference type="AlphaFoldDB" id="A0A183KEV6"/>
<dbReference type="WBParaSite" id="SCUD_0001355301-mRNA-1">
    <property type="protein sequence ID" value="SCUD_0001355301-mRNA-1"/>
    <property type="gene ID" value="SCUD_0001355301"/>
</dbReference>
<sequence length="134" mass="15090">MKNYTGEDLEDAKTFTYLGSIIDEQGGSDADVKVWIGKTRATCLQLKNTGTQNNCQPTPRSGFSIQMSRQFYCMGWKRGELRKPSSRRYKCLSTVVYAKYFGSVGRTLLATTYCGREQIRSQWRKESGRSAGSG</sequence>
<organism evidence="3">
    <name type="scientific">Schistosoma curassoni</name>
    <dbReference type="NCBI Taxonomy" id="6186"/>
    <lineage>
        <taxon>Eukaryota</taxon>
        <taxon>Metazoa</taxon>
        <taxon>Spiralia</taxon>
        <taxon>Lophotrochozoa</taxon>
        <taxon>Platyhelminthes</taxon>
        <taxon>Trematoda</taxon>
        <taxon>Digenea</taxon>
        <taxon>Strigeidida</taxon>
        <taxon>Schistosomatoidea</taxon>
        <taxon>Schistosomatidae</taxon>
        <taxon>Schistosoma</taxon>
    </lineage>
</organism>
<proteinExistence type="predicted"/>